<sequence length="160" mass="17090">MPTPPPVCPPVFPMPAAGPSQTVSVGVLGVQGEGRGQFVKTCPNGVCTVRVPPRAPAGRRPVLRAPQLCTAGPSCRSVGRSCSDARCRPLVLTRIFLIASRVLMGMGTSYLWTVHSDLCWFSVGAVECRGPRTAFLAAAAPRSQKPERPRTWSQKATHEL</sequence>
<dbReference type="Proteomes" id="UP000550707">
    <property type="component" value="Unassembled WGS sequence"/>
</dbReference>
<accession>A0A7J8ERV0</accession>
<comment type="caution">
    <text evidence="2">The sequence shown here is derived from an EMBL/GenBank/DDBJ whole genome shotgun (WGS) entry which is preliminary data.</text>
</comment>
<feature type="region of interest" description="Disordered" evidence="1">
    <location>
        <begin position="139"/>
        <end position="160"/>
    </location>
</feature>
<keyword evidence="3" id="KW-1185">Reference proteome</keyword>
<evidence type="ECO:0000313" key="3">
    <source>
        <dbReference type="Proteomes" id="UP000550707"/>
    </source>
</evidence>
<evidence type="ECO:0000256" key="1">
    <source>
        <dbReference type="SAM" id="MobiDB-lite"/>
    </source>
</evidence>
<reference evidence="2 3" key="1">
    <citation type="journal article" date="2020" name="Nature">
        <title>Six reference-quality genomes reveal evolution of bat adaptations.</title>
        <authorList>
            <person name="Jebb D."/>
            <person name="Huang Z."/>
            <person name="Pippel M."/>
            <person name="Hughes G.M."/>
            <person name="Lavrichenko K."/>
            <person name="Devanna P."/>
            <person name="Winkler S."/>
            <person name="Jermiin L.S."/>
            <person name="Skirmuntt E.C."/>
            <person name="Katzourakis A."/>
            <person name="Burkitt-Gray L."/>
            <person name="Ray D.A."/>
            <person name="Sullivan K.A.M."/>
            <person name="Roscito J.G."/>
            <person name="Kirilenko B.M."/>
            <person name="Davalos L.M."/>
            <person name="Corthals A.P."/>
            <person name="Power M.L."/>
            <person name="Jones G."/>
            <person name="Ransome R.D."/>
            <person name="Dechmann D.K.N."/>
            <person name="Locatelli A.G."/>
            <person name="Puechmaille S.J."/>
            <person name="Fedrigo O."/>
            <person name="Jarvis E.D."/>
            <person name="Hiller M."/>
            <person name="Vernes S.C."/>
            <person name="Myers E.W."/>
            <person name="Teeling E.C."/>
        </authorList>
    </citation>
    <scope>NUCLEOTIDE SEQUENCE [LARGE SCALE GENOMIC DNA]</scope>
    <source>
        <strain evidence="2">MMolMol1</strain>
        <tissue evidence="2">Muscle</tissue>
    </source>
</reference>
<evidence type="ECO:0000313" key="2">
    <source>
        <dbReference type="EMBL" id="KAF6438126.1"/>
    </source>
</evidence>
<dbReference type="EMBL" id="JACASF010000013">
    <property type="protein sequence ID" value="KAF6438126.1"/>
    <property type="molecule type" value="Genomic_DNA"/>
</dbReference>
<dbReference type="AlphaFoldDB" id="A0A7J8ERV0"/>
<protein>
    <submittedName>
        <fullName evidence="2">Uncharacterized protein</fullName>
    </submittedName>
</protein>
<proteinExistence type="predicted"/>
<feature type="compositionally biased region" description="Basic and acidic residues" evidence="1">
    <location>
        <begin position="144"/>
        <end position="160"/>
    </location>
</feature>
<gene>
    <name evidence="2" type="ORF">HJG59_008783</name>
</gene>
<organism evidence="2 3">
    <name type="scientific">Molossus molossus</name>
    <name type="common">Pallas' mastiff bat</name>
    <name type="synonym">Vespertilio molossus</name>
    <dbReference type="NCBI Taxonomy" id="27622"/>
    <lineage>
        <taxon>Eukaryota</taxon>
        <taxon>Metazoa</taxon>
        <taxon>Chordata</taxon>
        <taxon>Craniata</taxon>
        <taxon>Vertebrata</taxon>
        <taxon>Euteleostomi</taxon>
        <taxon>Mammalia</taxon>
        <taxon>Eutheria</taxon>
        <taxon>Laurasiatheria</taxon>
        <taxon>Chiroptera</taxon>
        <taxon>Yangochiroptera</taxon>
        <taxon>Molossidae</taxon>
        <taxon>Molossus</taxon>
    </lineage>
</organism>
<dbReference type="InParanoid" id="A0A7J8ERV0"/>
<name>A0A7J8ERV0_MOLMO</name>